<feature type="transmembrane region" description="Helical" evidence="7">
    <location>
        <begin position="222"/>
        <end position="243"/>
    </location>
</feature>
<evidence type="ECO:0000313" key="10">
    <source>
        <dbReference type="Proteomes" id="UP000478008"/>
    </source>
</evidence>
<dbReference type="GO" id="GO:0016020">
    <property type="term" value="C:membrane"/>
    <property type="evidence" value="ECO:0007669"/>
    <property type="project" value="UniProtKB-SubCell"/>
</dbReference>
<feature type="transmembrane region" description="Helical" evidence="7">
    <location>
        <begin position="417"/>
        <end position="439"/>
    </location>
</feature>
<feature type="transmembrane region" description="Helical" evidence="7">
    <location>
        <begin position="292"/>
        <end position="312"/>
    </location>
</feature>
<proteinExistence type="inferred from homology"/>
<feature type="transmembrane region" description="Helical" evidence="7">
    <location>
        <begin position="383"/>
        <end position="405"/>
    </location>
</feature>
<dbReference type="InterPro" id="IPR036259">
    <property type="entry name" value="MFS_trans_sf"/>
</dbReference>
<dbReference type="EMBL" id="JABCYN010000012">
    <property type="protein sequence ID" value="KAF6014828.1"/>
    <property type="molecule type" value="Genomic_DNA"/>
</dbReference>
<evidence type="ECO:0000256" key="3">
    <source>
        <dbReference type="ARBA" id="ARBA00022692"/>
    </source>
</evidence>
<comment type="similarity">
    <text evidence="6">Belongs to the major facilitator superfamily. Allantoate permease family.</text>
</comment>
<evidence type="ECO:0000256" key="5">
    <source>
        <dbReference type="ARBA" id="ARBA00023136"/>
    </source>
</evidence>
<keyword evidence="4 7" id="KW-1133">Transmembrane helix</keyword>
<keyword evidence="5 7" id="KW-0472">Membrane</keyword>
<keyword evidence="10" id="KW-1185">Reference proteome</keyword>
<dbReference type="PANTHER" id="PTHR43791">
    <property type="entry name" value="PERMEASE-RELATED"/>
    <property type="match status" value="1"/>
</dbReference>
<dbReference type="EMBL" id="CABFWN010000004">
    <property type="protein sequence ID" value="VUG19241.1"/>
    <property type="molecule type" value="Genomic_DNA"/>
</dbReference>
<evidence type="ECO:0000256" key="2">
    <source>
        <dbReference type="ARBA" id="ARBA00022448"/>
    </source>
</evidence>
<evidence type="ECO:0000256" key="1">
    <source>
        <dbReference type="ARBA" id="ARBA00004141"/>
    </source>
</evidence>
<dbReference type="PANTHER" id="PTHR43791:SF39">
    <property type="entry name" value="TRANSPORTER LIZ1_SEO1, PUTATIVE (AFU_ORTHOLOGUE AFUA_3G00980)-RELATED"/>
    <property type="match status" value="1"/>
</dbReference>
<evidence type="ECO:0000313" key="11">
    <source>
        <dbReference type="Proteomes" id="UP000568158"/>
    </source>
</evidence>
<dbReference type="InterPro" id="IPR011701">
    <property type="entry name" value="MFS"/>
</dbReference>
<feature type="transmembrane region" description="Helical" evidence="7">
    <location>
        <begin position="451"/>
        <end position="472"/>
    </location>
</feature>
<dbReference type="FunFam" id="1.20.1250.20:FF:000065">
    <property type="entry name" value="Putative MFS pantothenate transporter"/>
    <property type="match status" value="1"/>
</dbReference>
<evidence type="ECO:0000313" key="9">
    <source>
        <dbReference type="EMBL" id="VUG19241.1"/>
    </source>
</evidence>
<name>A0A7D9H100_DEKBR</name>
<dbReference type="Proteomes" id="UP000478008">
    <property type="component" value="Unassembled WGS sequence"/>
</dbReference>
<dbReference type="Proteomes" id="UP000568158">
    <property type="component" value="Unassembled WGS sequence"/>
</dbReference>
<feature type="transmembrane region" description="Helical" evidence="7">
    <location>
        <begin position="123"/>
        <end position="143"/>
    </location>
</feature>
<sequence>MSSLKESEVRTQNIDINSEPEEKSKWKILWQKHKSKLWDTLDKSPEERRVMFKVDWWILTYACLGYFLKTLDQTNFSNAYASGMKEDYGFKKNEYNLASATMFNIGYIIGQVPSQMVLTRVRYSIWLPTMELLWGIVCMCIAATPKSQHGIHVIYALRFLIGLFESTSYAGLIGLLGSWYTPLELGKRAGIFQISSSVSNMFSGYLQAALHKGMDGRLGLRSYQWLFIFDGIITIPIALYGYLSIPDSPANTKAWWLKPDQKELMRNKIAAAKRAPPKKLTWNSLKALFSSWPAYLFPACFICHVSAIRLYSYMNLWLKYKKFSVTKINTLPTAGYGIQIFCTIIMAWTSDAIHKRYPLIITFTTISAIGALILTIWPSSTSAMFAGWYLLFCETGCGILFMSWINETLAFSAEQRLVCIGLTQTLAFTFQAWLPLIIYNTGNAPFFGSGYPVAMSLFLAEGFGSLIIAYIIKKENTGFTWFFSRKYNDLKLVNKEQIKDDHIIEQNHMDIEQRV</sequence>
<feature type="transmembrane region" description="Helical" evidence="7">
    <location>
        <begin position="357"/>
        <end position="377"/>
    </location>
</feature>
<evidence type="ECO:0000256" key="6">
    <source>
        <dbReference type="ARBA" id="ARBA00037968"/>
    </source>
</evidence>
<keyword evidence="2" id="KW-0813">Transport</keyword>
<evidence type="ECO:0000256" key="7">
    <source>
        <dbReference type="SAM" id="Phobius"/>
    </source>
</evidence>
<dbReference type="AlphaFoldDB" id="A0A7D9H100"/>
<dbReference type="Gene3D" id="1.20.1250.20">
    <property type="entry name" value="MFS general substrate transporter like domains"/>
    <property type="match status" value="2"/>
</dbReference>
<comment type="subcellular location">
    <subcellularLocation>
        <location evidence="1">Membrane</location>
        <topology evidence="1">Multi-pass membrane protein</topology>
    </subcellularLocation>
</comment>
<keyword evidence="3 7" id="KW-0812">Transmembrane</keyword>
<feature type="transmembrane region" description="Helical" evidence="7">
    <location>
        <begin position="191"/>
        <end position="210"/>
    </location>
</feature>
<evidence type="ECO:0000313" key="8">
    <source>
        <dbReference type="EMBL" id="KAF6014828.1"/>
    </source>
</evidence>
<dbReference type="SUPFAM" id="SSF103473">
    <property type="entry name" value="MFS general substrate transporter"/>
    <property type="match status" value="1"/>
</dbReference>
<reference evidence="8 11" key="2">
    <citation type="journal article" date="2020" name="Appl. Microbiol. Biotechnol.">
        <title>Targeted gene deletion in Brettanomyces bruxellensis with an expression-free CRISPR-Cas9 system.</title>
        <authorList>
            <person name="Varela C."/>
            <person name="Bartel C."/>
            <person name="Onetto C."/>
            <person name="Borneman A."/>
        </authorList>
    </citation>
    <scope>NUCLEOTIDE SEQUENCE [LARGE SCALE GENOMIC DNA]</scope>
    <source>
        <strain evidence="8 11">AWRI1613</strain>
    </source>
</reference>
<dbReference type="GO" id="GO:0022857">
    <property type="term" value="F:transmembrane transporter activity"/>
    <property type="evidence" value="ECO:0007669"/>
    <property type="project" value="InterPro"/>
</dbReference>
<protein>
    <submittedName>
        <fullName evidence="9">DEBR0S4_13872g1_1</fullName>
    </submittedName>
</protein>
<feature type="transmembrane region" description="Helical" evidence="7">
    <location>
        <begin position="155"/>
        <end position="179"/>
    </location>
</feature>
<organism evidence="9 10">
    <name type="scientific">Dekkera bruxellensis</name>
    <name type="common">Brettanomyces custersii</name>
    <dbReference type="NCBI Taxonomy" id="5007"/>
    <lineage>
        <taxon>Eukaryota</taxon>
        <taxon>Fungi</taxon>
        <taxon>Dikarya</taxon>
        <taxon>Ascomycota</taxon>
        <taxon>Saccharomycotina</taxon>
        <taxon>Pichiomycetes</taxon>
        <taxon>Pichiales</taxon>
        <taxon>Pichiaceae</taxon>
        <taxon>Brettanomyces</taxon>
    </lineage>
</organism>
<accession>A0A7D9H100</accession>
<evidence type="ECO:0000256" key="4">
    <source>
        <dbReference type="ARBA" id="ARBA00022989"/>
    </source>
</evidence>
<gene>
    <name evidence="9" type="ORF">DEBR0S4_13872G</name>
    <name evidence="8" type="ORF">HII12_001245</name>
</gene>
<reference evidence="9 10" key="1">
    <citation type="submission" date="2019-07" db="EMBL/GenBank/DDBJ databases">
        <authorList>
            <person name="Friedrich A."/>
            <person name="Schacherer J."/>
        </authorList>
    </citation>
    <scope>NUCLEOTIDE SEQUENCE [LARGE SCALE GENOMIC DNA]</scope>
</reference>
<dbReference type="Pfam" id="PF07690">
    <property type="entry name" value="MFS_1"/>
    <property type="match status" value="1"/>
</dbReference>